<reference evidence="1 2" key="1">
    <citation type="submission" date="2019-02" db="EMBL/GenBank/DDBJ databases">
        <title>Jishengella sp. nov., isolated from a root of Zingiber montanum.</title>
        <authorList>
            <person name="Kuncharoen N."/>
            <person name="Kudo T."/>
            <person name="Masahiro Y."/>
            <person name="Ohkuma M."/>
            <person name="Tanasupawat S."/>
        </authorList>
    </citation>
    <scope>NUCLEOTIDE SEQUENCE [LARGE SCALE GENOMIC DNA]</scope>
    <source>
        <strain evidence="1 2">PLAI 1-1</strain>
    </source>
</reference>
<evidence type="ECO:0000313" key="2">
    <source>
        <dbReference type="Proteomes" id="UP000292274"/>
    </source>
</evidence>
<keyword evidence="2" id="KW-1185">Reference proteome</keyword>
<dbReference type="InterPro" id="IPR036188">
    <property type="entry name" value="FAD/NAD-bd_sf"/>
</dbReference>
<keyword evidence="1" id="KW-0560">Oxidoreductase</keyword>
<dbReference type="GO" id="GO:0004497">
    <property type="term" value="F:monooxygenase activity"/>
    <property type="evidence" value="ECO:0007669"/>
    <property type="project" value="UniProtKB-KW"/>
</dbReference>
<name>A0A4R0GJ18_9ACTN</name>
<dbReference type="PANTHER" id="PTHR43422">
    <property type="entry name" value="THIAMINE THIAZOLE SYNTHASE"/>
    <property type="match status" value="1"/>
</dbReference>
<accession>A0A4R0GJ18</accession>
<dbReference type="Gene3D" id="3.50.50.60">
    <property type="entry name" value="FAD/NAD(P)-binding domain"/>
    <property type="match status" value="1"/>
</dbReference>
<dbReference type="SUPFAM" id="SSF51905">
    <property type="entry name" value="FAD/NAD(P)-binding domain"/>
    <property type="match status" value="1"/>
</dbReference>
<gene>
    <name evidence="1" type="ORF">E0H26_14185</name>
</gene>
<dbReference type="Proteomes" id="UP000292274">
    <property type="component" value="Unassembled WGS sequence"/>
</dbReference>
<keyword evidence="1" id="KW-0503">Monooxygenase</keyword>
<organism evidence="1 2">
    <name type="scientific">Micromonospora zingiberis</name>
    <dbReference type="NCBI Taxonomy" id="2053011"/>
    <lineage>
        <taxon>Bacteria</taxon>
        <taxon>Bacillati</taxon>
        <taxon>Actinomycetota</taxon>
        <taxon>Actinomycetes</taxon>
        <taxon>Micromonosporales</taxon>
        <taxon>Micromonosporaceae</taxon>
        <taxon>Micromonospora</taxon>
    </lineage>
</organism>
<dbReference type="PANTHER" id="PTHR43422:SF3">
    <property type="entry name" value="THIAMINE THIAZOLE SYNTHASE"/>
    <property type="match status" value="1"/>
</dbReference>
<sequence>MVAVGSVVGNRVVVLGGSITALFAASALSEGYREVVLVDRDELIDVWEARRGAPQGRHINGLIARGARAMEDLFPEITAEMVAAGCPLTDLAGTVKWYINGRPLAQTRAGLTCVAARRPVMEAHVRRRIAALGNVTFMERTDITGLVFSPDKSRVIGARVQRQGEGNQEETLTADLIVDATGRGSRTPVWLEAQGYPRVAEEGTKIGLAYATRHYKLRHDPFGTSHSIISVANPVNPRGAIFTKSDGNRVELTTYGIMGDHPPTDLEGFNQFVKSLSAPEIYEGISDAEPLDDPVLFKFPTTLRRRYELMSRFPDGLLVIGDAVCTPNPVFAQAQTLAALQALALRDLLRTGQAPKAKEFMRTVGRIIDPAWEMTEAINLSFPDVEGKRTPKVQVLLGYMKRLHLAATKDASLTEAFMRSAGLVDPLEALLRPSVVWRVLRHSHAEMPLINGRYLPLIGGRS</sequence>
<protein>
    <submittedName>
        <fullName evidence="1">FAD-binding monooxygenase</fullName>
    </submittedName>
</protein>
<evidence type="ECO:0000313" key="1">
    <source>
        <dbReference type="EMBL" id="TCB96767.1"/>
    </source>
</evidence>
<dbReference type="AlphaFoldDB" id="A0A4R0GJ18"/>
<comment type="caution">
    <text evidence="1">The sequence shown here is derived from an EMBL/GenBank/DDBJ whole genome shotgun (WGS) entry which is preliminary data.</text>
</comment>
<dbReference type="EMBL" id="SJJR01000008">
    <property type="protein sequence ID" value="TCB96767.1"/>
    <property type="molecule type" value="Genomic_DNA"/>
</dbReference>
<dbReference type="OrthoDB" id="9790035at2"/>
<proteinExistence type="predicted"/>